<name>U3TH95_9CREN</name>
<dbReference type="InterPro" id="IPR013087">
    <property type="entry name" value="Znf_C2H2_type"/>
</dbReference>
<reference evidence="2 3" key="1">
    <citation type="journal article" date="2013" name="Appl. Environ. Microbiol.">
        <title>Variation of the Virus-Related Elements within Syntenic Genomes of the Hyperthermophilic Archaeon Aeropyrum.</title>
        <authorList>
            <person name="Daifuku T."/>
            <person name="Yoshida T."/>
            <person name="Kitamura T."/>
            <person name="Kawaichi S."/>
            <person name="Inoue T."/>
            <person name="Nomura K."/>
            <person name="Yoshida Y."/>
            <person name="Kuno S."/>
            <person name="Sako Y."/>
        </authorList>
    </citation>
    <scope>NUCLEOTIDE SEQUENCE [LARGE SCALE GENOMIC DNA]</scope>
    <source>
        <strain evidence="2 3">SY1</strain>
    </source>
</reference>
<evidence type="ECO:0000313" key="3">
    <source>
        <dbReference type="Proteomes" id="UP000016887"/>
    </source>
</evidence>
<evidence type="ECO:0000259" key="1">
    <source>
        <dbReference type="PROSITE" id="PS00028"/>
    </source>
</evidence>
<gene>
    <name evidence="2" type="ORF">ACAM_1225</name>
</gene>
<dbReference type="Proteomes" id="UP000016887">
    <property type="component" value="Chromosome"/>
</dbReference>
<dbReference type="AlphaFoldDB" id="U3TH95"/>
<proteinExistence type="predicted"/>
<dbReference type="eggNOG" id="arCOG15159">
    <property type="taxonomic scope" value="Archaea"/>
</dbReference>
<accession>U3TH95</accession>
<dbReference type="EMBL" id="AP012489">
    <property type="protein sequence ID" value="BAN90694.1"/>
    <property type="molecule type" value="Genomic_DNA"/>
</dbReference>
<dbReference type="KEGG" id="acj:ACAM_1225"/>
<dbReference type="PROSITE" id="PS00028">
    <property type="entry name" value="ZINC_FINGER_C2H2_1"/>
    <property type="match status" value="1"/>
</dbReference>
<organism evidence="2 3">
    <name type="scientific">Aeropyrum camini SY1 = JCM 12091</name>
    <dbReference type="NCBI Taxonomy" id="1198449"/>
    <lineage>
        <taxon>Archaea</taxon>
        <taxon>Thermoproteota</taxon>
        <taxon>Thermoprotei</taxon>
        <taxon>Desulfurococcales</taxon>
        <taxon>Desulfurococcaceae</taxon>
        <taxon>Aeropyrum</taxon>
    </lineage>
</organism>
<sequence length="66" mass="7527">MEGSKTQRKGDREGYKTLITEGSLFRVATIDGMLRCPLCEAIFSTPRDLEYHISAYHAYTLGRKSR</sequence>
<protein>
    <recommendedName>
        <fullName evidence="1">C2H2-type domain-containing protein</fullName>
    </recommendedName>
</protein>
<feature type="domain" description="C2H2-type" evidence="1">
    <location>
        <begin position="36"/>
        <end position="57"/>
    </location>
</feature>
<evidence type="ECO:0000313" key="2">
    <source>
        <dbReference type="EMBL" id="BAN90694.1"/>
    </source>
</evidence>
<keyword evidence="3" id="KW-1185">Reference proteome</keyword>